<organism evidence="4 5">
    <name type="scientific">Desmospora activa DSM 45169</name>
    <dbReference type="NCBI Taxonomy" id="1121389"/>
    <lineage>
        <taxon>Bacteria</taxon>
        <taxon>Bacillati</taxon>
        <taxon>Bacillota</taxon>
        <taxon>Bacilli</taxon>
        <taxon>Bacillales</taxon>
        <taxon>Thermoactinomycetaceae</taxon>
        <taxon>Desmospora</taxon>
    </lineage>
</organism>
<evidence type="ECO:0000256" key="1">
    <source>
        <dbReference type="SAM" id="SignalP"/>
    </source>
</evidence>
<accession>A0A2T4Z6I2</accession>
<dbReference type="InterPro" id="IPR035328">
    <property type="entry name" value="DUF3048_C"/>
</dbReference>
<dbReference type="RefSeq" id="WP_107724385.1">
    <property type="nucleotide sequence ID" value="NZ_PZZP01000001.1"/>
</dbReference>
<evidence type="ECO:0000313" key="4">
    <source>
        <dbReference type="EMBL" id="PTM57485.1"/>
    </source>
</evidence>
<evidence type="ECO:0000259" key="2">
    <source>
        <dbReference type="Pfam" id="PF11258"/>
    </source>
</evidence>
<dbReference type="AlphaFoldDB" id="A0A2T4Z6I2"/>
<reference evidence="4 5" key="1">
    <citation type="submission" date="2018-04" db="EMBL/GenBank/DDBJ databases">
        <title>Genomic Encyclopedia of Archaeal and Bacterial Type Strains, Phase II (KMG-II): from individual species to whole genera.</title>
        <authorList>
            <person name="Goeker M."/>
        </authorList>
    </citation>
    <scope>NUCLEOTIDE SEQUENCE [LARGE SCALE GENOMIC DNA]</scope>
    <source>
        <strain evidence="4 5">DSM 45169</strain>
    </source>
</reference>
<protein>
    <recommendedName>
        <fullName evidence="6">DUF3048 family protein</fullName>
    </recommendedName>
</protein>
<dbReference type="Gene3D" id="3.50.90.10">
    <property type="entry name" value="YerB-like"/>
    <property type="match status" value="1"/>
</dbReference>
<dbReference type="SUPFAM" id="SSF159774">
    <property type="entry name" value="YerB-like"/>
    <property type="match status" value="1"/>
</dbReference>
<evidence type="ECO:0000259" key="3">
    <source>
        <dbReference type="Pfam" id="PF17479"/>
    </source>
</evidence>
<dbReference type="InterPro" id="IPR023158">
    <property type="entry name" value="YerB-like_sf"/>
</dbReference>
<name>A0A2T4Z6I2_9BACL</name>
<sequence length="332" mass="36417">MGGRCWIAIGVVLLLAGSMTACTATENSPTDSVQTGDKEKEAIHPYTGEKWAGALPTPVMVMVNNQKQARPQSGLHEADWVVEVLAEGEITRFAAFYFGDYDGEVGPVRSLRPYYLDVAQGSGAVVAHAGGSPAALSLLKQRNWPHIDGIGQGSAQFYRDPARKAPHNLYTSIGKVRAATSADAEVSSESAVPLFDPKGAVEGGEPAQRIDIRFHPLYEAGFRWDEKSERYQRWTQGELHRDKESGEPLSGDNVMVIRADHRVLDSAGRRQVEWSTGGEGMLFQQGRARSIHWEYQGGWLLPVEEDGDVIPLLPGKTWVQVVPTEGSWSYDQ</sequence>
<feature type="domain" description="DUF3048" evidence="2">
    <location>
        <begin position="55"/>
        <end position="182"/>
    </location>
</feature>
<keyword evidence="1" id="KW-0732">Signal</keyword>
<feature type="domain" description="DUF3048" evidence="3">
    <location>
        <begin position="211"/>
        <end position="319"/>
    </location>
</feature>
<dbReference type="OrthoDB" id="9779102at2"/>
<dbReference type="InterPro" id="IPR021416">
    <property type="entry name" value="DUF3048_N"/>
</dbReference>
<feature type="signal peptide" evidence="1">
    <location>
        <begin position="1"/>
        <end position="23"/>
    </location>
</feature>
<evidence type="ECO:0000313" key="5">
    <source>
        <dbReference type="Proteomes" id="UP000241639"/>
    </source>
</evidence>
<dbReference type="Proteomes" id="UP000241639">
    <property type="component" value="Unassembled WGS sequence"/>
</dbReference>
<dbReference type="Pfam" id="PF11258">
    <property type="entry name" value="DUF3048"/>
    <property type="match status" value="1"/>
</dbReference>
<keyword evidence="5" id="KW-1185">Reference proteome</keyword>
<gene>
    <name evidence="4" type="ORF">C8J48_0033</name>
</gene>
<proteinExistence type="predicted"/>
<dbReference type="EMBL" id="PZZP01000001">
    <property type="protein sequence ID" value="PTM57485.1"/>
    <property type="molecule type" value="Genomic_DNA"/>
</dbReference>
<dbReference type="PROSITE" id="PS51257">
    <property type="entry name" value="PROKAR_LIPOPROTEIN"/>
    <property type="match status" value="1"/>
</dbReference>
<dbReference type="Pfam" id="PF17479">
    <property type="entry name" value="DUF3048_C"/>
    <property type="match status" value="1"/>
</dbReference>
<evidence type="ECO:0008006" key="6">
    <source>
        <dbReference type="Google" id="ProtNLM"/>
    </source>
</evidence>
<feature type="chain" id="PRO_5039471525" description="DUF3048 family protein" evidence="1">
    <location>
        <begin position="24"/>
        <end position="332"/>
    </location>
</feature>
<comment type="caution">
    <text evidence="4">The sequence shown here is derived from an EMBL/GenBank/DDBJ whole genome shotgun (WGS) entry which is preliminary data.</text>
</comment>